<dbReference type="InParanoid" id="A0A1C7NLA2"/>
<dbReference type="Proteomes" id="UP000093000">
    <property type="component" value="Unassembled WGS sequence"/>
</dbReference>
<evidence type="ECO:0000259" key="2">
    <source>
        <dbReference type="Pfam" id="PF13649"/>
    </source>
</evidence>
<dbReference type="EMBL" id="LUGH01000086">
    <property type="protein sequence ID" value="OBZ89619.1"/>
    <property type="molecule type" value="Genomic_DNA"/>
</dbReference>
<dbReference type="OrthoDB" id="2013972at2759"/>
<name>A0A1C7NLA2_9FUNG</name>
<organism evidence="3 4">
    <name type="scientific">Choanephora cucurbitarum</name>
    <dbReference type="NCBI Taxonomy" id="101091"/>
    <lineage>
        <taxon>Eukaryota</taxon>
        <taxon>Fungi</taxon>
        <taxon>Fungi incertae sedis</taxon>
        <taxon>Mucoromycota</taxon>
        <taxon>Mucoromycotina</taxon>
        <taxon>Mucoromycetes</taxon>
        <taxon>Mucorales</taxon>
        <taxon>Mucorineae</taxon>
        <taxon>Choanephoraceae</taxon>
        <taxon>Choanephoroideae</taxon>
        <taxon>Choanephora</taxon>
    </lineage>
</organism>
<dbReference type="AlphaFoldDB" id="A0A1C7NLA2"/>
<feature type="region of interest" description="Disordered" evidence="1">
    <location>
        <begin position="1"/>
        <end position="101"/>
    </location>
</feature>
<feature type="compositionally biased region" description="Basic and acidic residues" evidence="1">
    <location>
        <begin position="1"/>
        <end position="12"/>
    </location>
</feature>
<feature type="compositionally biased region" description="Basic and acidic residues" evidence="1">
    <location>
        <begin position="36"/>
        <end position="46"/>
    </location>
</feature>
<dbReference type="GO" id="GO:0008168">
    <property type="term" value="F:methyltransferase activity"/>
    <property type="evidence" value="ECO:0007669"/>
    <property type="project" value="TreeGrafter"/>
</dbReference>
<dbReference type="PANTHER" id="PTHR43591">
    <property type="entry name" value="METHYLTRANSFERASE"/>
    <property type="match status" value="1"/>
</dbReference>
<evidence type="ECO:0000256" key="1">
    <source>
        <dbReference type="SAM" id="MobiDB-lite"/>
    </source>
</evidence>
<dbReference type="Gene3D" id="3.40.50.150">
    <property type="entry name" value="Vaccinia Virus protein VP39"/>
    <property type="match status" value="1"/>
</dbReference>
<evidence type="ECO:0000313" key="4">
    <source>
        <dbReference type="Proteomes" id="UP000093000"/>
    </source>
</evidence>
<dbReference type="InterPro" id="IPR041698">
    <property type="entry name" value="Methyltransf_25"/>
</dbReference>
<dbReference type="FunCoup" id="A0A1C7NLA2">
    <property type="interactions" value="432"/>
</dbReference>
<sequence>MKRSKTGIETKKSSRRRSWLNNNPLFNIFTSAPSSPERRSSTELTRHRSHSLTPIDSPTTPPPVRPAPLKSSKSTLSSILSKASSKKKKKQHARKESSQTTYTFTDYSSIHESFCSSNRRSSNKSDATVVSDMDPYLMHDRYHQKSKPNSMQDGIGHQQQLIKSDEEEADRIQLKNDLVKLAFEGEFSLPFDYQKMKGGRVLDIGCGPGSWCIDLSTTYPNIHVVGVDSEDMFPCKHSLPSNCELIVCNVLNGLKEFPDASFDVIHIRFMVLAFTTRQYYQVVKDCWRLLKPKGYLEIFETDLTVYSAGPVTQKLNEEMFDVAISRGINPRELVNDLKHLVPSSSKSTTSTEDNLIHQQIKYRSIPIGVWGGRIGVLCRDDIVNILTKFQPAIRNFYGRSNYEQHAFERDVLAASREMEQYKSFTNYYSYTAQKPEIIEPIIRRQYTPPTFNPKSI</sequence>
<protein>
    <recommendedName>
        <fullName evidence="2">Methyltransferase domain-containing protein</fullName>
    </recommendedName>
</protein>
<reference evidence="3 4" key="1">
    <citation type="submission" date="2016-03" db="EMBL/GenBank/DDBJ databases">
        <title>Choanephora cucurbitarum.</title>
        <authorList>
            <person name="Min B."/>
            <person name="Park H."/>
            <person name="Park J.-H."/>
            <person name="Shin H.-D."/>
            <person name="Choi I.-G."/>
        </authorList>
    </citation>
    <scope>NUCLEOTIDE SEQUENCE [LARGE SCALE GENOMIC DNA]</scope>
    <source>
        <strain evidence="3 4">KUS-F28377</strain>
    </source>
</reference>
<gene>
    <name evidence="3" type="ORF">A0J61_02327</name>
</gene>
<dbReference type="InterPro" id="IPR029063">
    <property type="entry name" value="SAM-dependent_MTases_sf"/>
</dbReference>
<feature type="compositionally biased region" description="Low complexity" evidence="1">
    <location>
        <begin position="67"/>
        <end position="83"/>
    </location>
</feature>
<dbReference type="CDD" id="cd02440">
    <property type="entry name" value="AdoMet_MTases"/>
    <property type="match status" value="1"/>
</dbReference>
<feature type="compositionally biased region" description="Polar residues" evidence="1">
    <location>
        <begin position="19"/>
        <end position="34"/>
    </location>
</feature>
<dbReference type="PANTHER" id="PTHR43591:SF105">
    <property type="entry name" value="METHYLTRANSFERASE DOMAIN-CONTAINING PROTEIN-RELATED"/>
    <property type="match status" value="1"/>
</dbReference>
<dbReference type="SUPFAM" id="SSF53335">
    <property type="entry name" value="S-adenosyl-L-methionine-dependent methyltransferases"/>
    <property type="match status" value="1"/>
</dbReference>
<keyword evidence="4" id="KW-1185">Reference proteome</keyword>
<comment type="caution">
    <text evidence="3">The sequence shown here is derived from an EMBL/GenBank/DDBJ whole genome shotgun (WGS) entry which is preliminary data.</text>
</comment>
<proteinExistence type="predicted"/>
<dbReference type="Pfam" id="PF13649">
    <property type="entry name" value="Methyltransf_25"/>
    <property type="match status" value="1"/>
</dbReference>
<accession>A0A1C7NLA2</accession>
<feature type="compositionally biased region" description="Basic residues" evidence="1">
    <location>
        <begin position="84"/>
        <end position="93"/>
    </location>
</feature>
<evidence type="ECO:0000313" key="3">
    <source>
        <dbReference type="EMBL" id="OBZ89619.1"/>
    </source>
</evidence>
<dbReference type="STRING" id="101091.A0A1C7NLA2"/>
<feature type="domain" description="Methyltransferase" evidence="2">
    <location>
        <begin position="201"/>
        <end position="294"/>
    </location>
</feature>